<sequence length="382" mass="42959">RASCVIEYIVTNEKNRIVEIKVEQDAFCSYGNLAKWGCAGVNVLQTLIICPTLSRQVNRKSFVMKSFGSAQHFIFINPSHINDAKKWLEGRQNKNGCFQNVGRLLHSGMKGGVGDEVSLTAYITAALLELKTPVTVSRGLTCLISKHDQVNDLYTKILLAYVFSLANDQKMRHSLHSSLDQLAMKKEDVLYWTRHESESERDRSAEVEMTSYMLLSLVSGAHVSGTDLGYASKIVKWLIQQQNSHGGFSSTQDTVVALQALSSYSALIYIKDSTASGSVSVISAQETSIKFHLDQDNRLLYQEERLEQVPGEYIVEAEGNEINLLFFIFLTLKNGQMLLQVTVFLLLMQHGRRTNLFQIRVHKPCSEIQSSYPVLCVIYFVL</sequence>
<keyword evidence="3" id="KW-1185">Reference proteome</keyword>
<dbReference type="Proteomes" id="UP000694620">
    <property type="component" value="Unassembled WGS sequence"/>
</dbReference>
<proteinExistence type="predicted"/>
<evidence type="ECO:0000313" key="3">
    <source>
        <dbReference type="Proteomes" id="UP000694620"/>
    </source>
</evidence>
<dbReference type="InterPro" id="IPR008930">
    <property type="entry name" value="Terpenoid_cyclase/PrenylTrfase"/>
</dbReference>
<dbReference type="GeneTree" id="ENSGT00940000154904"/>
<dbReference type="PANTHER" id="PTHR11412:SF171">
    <property type="entry name" value="PREGNANCY ZONE PROTEIN-LIKE PROTEIN"/>
    <property type="match status" value="1"/>
</dbReference>
<feature type="domain" description="Alpha-macroglobulin-like TED" evidence="1">
    <location>
        <begin position="61"/>
        <end position="264"/>
    </location>
</feature>
<dbReference type="AlphaFoldDB" id="A0A8C4TIB8"/>
<evidence type="ECO:0000313" key="2">
    <source>
        <dbReference type="Ensembl" id="ENSECRP00000029757.1"/>
    </source>
</evidence>
<reference evidence="2" key="1">
    <citation type="submission" date="2025-08" db="UniProtKB">
        <authorList>
            <consortium name="Ensembl"/>
        </authorList>
    </citation>
    <scope>IDENTIFICATION</scope>
</reference>
<dbReference type="PANTHER" id="PTHR11412">
    <property type="entry name" value="MACROGLOBULIN / COMPLEMENT"/>
    <property type="match status" value="1"/>
</dbReference>
<dbReference type="Gene3D" id="2.60.120.1540">
    <property type="match status" value="1"/>
</dbReference>
<organism evidence="2 3">
    <name type="scientific">Erpetoichthys calabaricus</name>
    <name type="common">Rope fish</name>
    <name type="synonym">Calamoichthys calabaricus</name>
    <dbReference type="NCBI Taxonomy" id="27687"/>
    <lineage>
        <taxon>Eukaryota</taxon>
        <taxon>Metazoa</taxon>
        <taxon>Chordata</taxon>
        <taxon>Craniata</taxon>
        <taxon>Vertebrata</taxon>
        <taxon>Euteleostomi</taxon>
        <taxon>Actinopterygii</taxon>
        <taxon>Polypteriformes</taxon>
        <taxon>Polypteridae</taxon>
        <taxon>Erpetoichthys</taxon>
    </lineage>
</organism>
<protein>
    <recommendedName>
        <fullName evidence="1">Alpha-macroglobulin-like TED domain-containing protein</fullName>
    </recommendedName>
</protein>
<dbReference type="SUPFAM" id="SSF48239">
    <property type="entry name" value="Terpenoid cyclases/Protein prenyltransferases"/>
    <property type="match status" value="1"/>
</dbReference>
<dbReference type="GO" id="GO:0005615">
    <property type="term" value="C:extracellular space"/>
    <property type="evidence" value="ECO:0007669"/>
    <property type="project" value="InterPro"/>
</dbReference>
<evidence type="ECO:0000259" key="1">
    <source>
        <dbReference type="Pfam" id="PF07678"/>
    </source>
</evidence>
<dbReference type="Gene3D" id="1.50.10.20">
    <property type="match status" value="1"/>
</dbReference>
<name>A0A8C4TIB8_ERPCA</name>
<dbReference type="Pfam" id="PF07678">
    <property type="entry name" value="TED_complement"/>
    <property type="match status" value="1"/>
</dbReference>
<reference evidence="2" key="2">
    <citation type="submission" date="2025-09" db="UniProtKB">
        <authorList>
            <consortium name="Ensembl"/>
        </authorList>
    </citation>
    <scope>IDENTIFICATION</scope>
</reference>
<dbReference type="InterPro" id="IPR050473">
    <property type="entry name" value="A2M/Complement_sys"/>
</dbReference>
<dbReference type="Ensembl" id="ENSECRT00000030391.1">
    <property type="protein sequence ID" value="ENSECRP00000029757.1"/>
    <property type="gene ID" value="ENSECRG00000020054.1"/>
</dbReference>
<accession>A0A8C4TIB8</accession>
<dbReference type="InterPro" id="IPR011626">
    <property type="entry name" value="Alpha-macroglobulin_TED"/>
</dbReference>